<dbReference type="PANTHER" id="PTHR42993">
    <property type="entry name" value="MAOC-LIKE DEHYDRATASE DOMAIN-CONTAINING PROTEIN"/>
    <property type="match status" value="1"/>
</dbReference>
<sequence>MTTTVPGLAGLTGLAGMDLGRTAWVRLTPDLVRGFGVATANPASSHSPDADAHDGPYGFAVVDGFHTLALAGMLFDRLLEVRDIRMTVIYGVNKLRFPAPVPVGGQVRLAAAIGTVESMGGGCVQLVADCAMEMPEAEKPACAGSIVYRFYA</sequence>
<dbReference type="InterPro" id="IPR029069">
    <property type="entry name" value="HotDog_dom_sf"/>
</dbReference>
<keyword evidence="4" id="KW-1185">Reference proteome</keyword>
<feature type="domain" description="MaoC-like" evidence="2">
    <location>
        <begin position="16"/>
        <end position="113"/>
    </location>
</feature>
<dbReference type="Gene3D" id="3.10.129.10">
    <property type="entry name" value="Hotdog Thioesterase"/>
    <property type="match status" value="1"/>
</dbReference>
<dbReference type="EMBL" id="FOEF01000020">
    <property type="protein sequence ID" value="SEP52397.1"/>
    <property type="molecule type" value="Genomic_DNA"/>
</dbReference>
<dbReference type="Pfam" id="PF01575">
    <property type="entry name" value="MaoC_dehydratas"/>
    <property type="match status" value="1"/>
</dbReference>
<dbReference type="RefSeq" id="WP_091625601.1">
    <property type="nucleotide sequence ID" value="NZ_FOEF01000020.1"/>
</dbReference>
<reference evidence="3 4" key="1">
    <citation type="submission" date="2016-10" db="EMBL/GenBank/DDBJ databases">
        <authorList>
            <person name="de Groot N.N."/>
        </authorList>
    </citation>
    <scope>NUCLEOTIDE SEQUENCE [LARGE SCALE GENOMIC DNA]</scope>
    <source>
        <strain evidence="3 4">DSM 44993</strain>
    </source>
</reference>
<gene>
    <name evidence="3" type="ORF">SAMN04489732_12060</name>
</gene>
<dbReference type="AlphaFoldDB" id="A0A1H8YJS5"/>
<organism evidence="3 4">
    <name type="scientific">Amycolatopsis saalfeldensis</name>
    <dbReference type="NCBI Taxonomy" id="394193"/>
    <lineage>
        <taxon>Bacteria</taxon>
        <taxon>Bacillati</taxon>
        <taxon>Actinomycetota</taxon>
        <taxon>Actinomycetes</taxon>
        <taxon>Pseudonocardiales</taxon>
        <taxon>Pseudonocardiaceae</taxon>
        <taxon>Amycolatopsis</taxon>
    </lineage>
</organism>
<name>A0A1H8YJS5_9PSEU</name>
<dbReference type="STRING" id="394193.SAMN04489732_12060"/>
<evidence type="ECO:0000313" key="3">
    <source>
        <dbReference type="EMBL" id="SEP52397.1"/>
    </source>
</evidence>
<dbReference type="PANTHER" id="PTHR42993:SF1">
    <property type="entry name" value="MAOC-LIKE DEHYDRATASE DOMAIN-CONTAINING PROTEIN"/>
    <property type="match status" value="1"/>
</dbReference>
<evidence type="ECO:0000313" key="4">
    <source>
        <dbReference type="Proteomes" id="UP000198582"/>
    </source>
</evidence>
<dbReference type="InterPro" id="IPR002539">
    <property type="entry name" value="MaoC-like_dom"/>
</dbReference>
<proteinExistence type="inferred from homology"/>
<evidence type="ECO:0000256" key="1">
    <source>
        <dbReference type="ARBA" id="ARBA00005254"/>
    </source>
</evidence>
<dbReference type="SUPFAM" id="SSF54637">
    <property type="entry name" value="Thioesterase/thiol ester dehydrase-isomerase"/>
    <property type="match status" value="1"/>
</dbReference>
<evidence type="ECO:0000259" key="2">
    <source>
        <dbReference type="Pfam" id="PF01575"/>
    </source>
</evidence>
<accession>A0A1H8YJS5</accession>
<protein>
    <submittedName>
        <fullName evidence="3">Acyl dehydratase</fullName>
    </submittedName>
</protein>
<dbReference type="Proteomes" id="UP000198582">
    <property type="component" value="Unassembled WGS sequence"/>
</dbReference>
<comment type="similarity">
    <text evidence="1">Belongs to the enoyl-CoA hydratase/isomerase family.</text>
</comment>
<dbReference type="OrthoDB" id="9801735at2"/>